<comment type="caution">
    <text evidence="10">The sequence shown here is derived from an EMBL/GenBank/DDBJ whole genome shotgun (WGS) entry which is preliminary data.</text>
</comment>
<dbReference type="GO" id="GO:0005506">
    <property type="term" value="F:iron ion binding"/>
    <property type="evidence" value="ECO:0007669"/>
    <property type="project" value="UniProtKB-UniRule"/>
</dbReference>
<dbReference type="SFLD" id="SFLDF00343">
    <property type="entry name" value="aminofutalosine_synthase_(mqnE"/>
    <property type="match status" value="1"/>
</dbReference>
<dbReference type="SFLD" id="SFLDG01389">
    <property type="entry name" value="menaquinone_synthsis_involved"/>
    <property type="match status" value="1"/>
</dbReference>
<dbReference type="GO" id="GO:0046992">
    <property type="term" value="F:oxidoreductase activity, acting on X-H and Y-H to form an X-Y bond"/>
    <property type="evidence" value="ECO:0007669"/>
    <property type="project" value="UniProtKB-UniRule"/>
</dbReference>
<comment type="similarity">
    <text evidence="6">Belongs to the radical SAM superfamily. MqnC family.</text>
</comment>
<keyword evidence="5 6" id="KW-0411">Iron-sulfur</keyword>
<sequence length="355" mass="40258">MAKNLEEIERKIIDGRRLSAEDGLVLFEQADLLELGALAHHVRQRLHPEKIVTYIIDRNINYTNVCVAKCDFCAFYEDIGSENSYLLTKEEIGQKIEETIALGGTQILMQGGLNPKLKIEFFEDLFRFIRRHYPTIRIHSLSPAEISYIARISHLSLKETLLRLKAAGLDSIPGGGAEILVDEVRKKLNAYKTKSDEWLHVMETAHKMGMKTTATMMFGHVESYADRVAHLIKIRELQDRTLGFTAFIPWTYQPENTKLGGEKTTAHDYLKTLAISRLMLDNVPNVQVSWVTMDAKIAQVGLQFGGNDFGSLMIEENVVAAAGAKFRLSLDEIKRVISEAGYQPRQRDMEYNLLN</sequence>
<dbReference type="Pfam" id="PF04055">
    <property type="entry name" value="Radical_SAM"/>
    <property type="match status" value="1"/>
</dbReference>
<keyword evidence="3 6" id="KW-0479">Metal-binding</keyword>
<feature type="binding site" evidence="8">
    <location>
        <position position="72"/>
    </location>
    <ligand>
        <name>S-adenosyl-L-methionine</name>
        <dbReference type="ChEBI" id="CHEBI:59789"/>
    </ligand>
</feature>
<dbReference type="InterPro" id="IPR007197">
    <property type="entry name" value="rSAM"/>
</dbReference>
<dbReference type="PANTHER" id="PTHR43076">
    <property type="entry name" value="FO SYNTHASE (COFH)"/>
    <property type="match status" value="1"/>
</dbReference>
<dbReference type="SFLD" id="SFLDS00029">
    <property type="entry name" value="Radical_SAM"/>
    <property type="match status" value="1"/>
</dbReference>
<comment type="cofactor">
    <cofactor evidence="6 7">
        <name>[4Fe-4S] cluster</name>
        <dbReference type="ChEBI" id="CHEBI:49883"/>
    </cofactor>
    <text evidence="6 7">Binds 1 [4Fe-4S] cluster. The cluster is coordinated with 3 cysteines and an exchangeable S-adenosyl-L-methionine.</text>
</comment>
<dbReference type="GO" id="GO:0009234">
    <property type="term" value="P:menaquinone biosynthetic process"/>
    <property type="evidence" value="ECO:0007669"/>
    <property type="project" value="UniProtKB-UniRule"/>
</dbReference>
<keyword evidence="2 6" id="KW-0949">S-adenosyl-L-methionine</keyword>
<dbReference type="InterPro" id="IPR058240">
    <property type="entry name" value="rSAM_sf"/>
</dbReference>
<feature type="binding site" evidence="8">
    <location>
        <position position="289"/>
    </location>
    <ligand>
        <name>(3R)-3-methyl-D-ornithine</name>
        <dbReference type="ChEBI" id="CHEBI:64642"/>
    </ligand>
</feature>
<evidence type="ECO:0000256" key="8">
    <source>
        <dbReference type="PIRSR" id="PIRSR004762-2"/>
    </source>
</evidence>
<feature type="binding site" evidence="6 7">
    <location>
        <position position="70"/>
    </location>
    <ligand>
        <name>[4Fe-4S] cluster</name>
        <dbReference type="ChEBI" id="CHEBI:49883"/>
        <note>4Fe-4S-S-AdoMet</note>
    </ligand>
</feature>
<proteinExistence type="inferred from homology"/>
<evidence type="ECO:0000259" key="9">
    <source>
        <dbReference type="PROSITE" id="PS51918"/>
    </source>
</evidence>
<dbReference type="PIRSF" id="PIRSF004762">
    <property type="entry name" value="CHP00423"/>
    <property type="match status" value="1"/>
</dbReference>
<dbReference type="CDD" id="cd01335">
    <property type="entry name" value="Radical_SAM"/>
    <property type="match status" value="1"/>
</dbReference>
<keyword evidence="6" id="KW-0560">Oxidoreductase</keyword>
<dbReference type="PANTHER" id="PTHR43076:SF1">
    <property type="entry name" value="LIPOYL SYNTHASE 2"/>
    <property type="match status" value="1"/>
</dbReference>
<comment type="catalytic activity">
    <reaction evidence="6">
        <text>dehypoxanthine futalosine + S-adenosyl-L-methionine = cyclic dehypoxanthinylfutalosinate + 5'-deoxyadenosine + L-methionine + H(+)</text>
        <dbReference type="Rhea" id="RHEA:33083"/>
        <dbReference type="ChEBI" id="CHEBI:15378"/>
        <dbReference type="ChEBI" id="CHEBI:17319"/>
        <dbReference type="ChEBI" id="CHEBI:57844"/>
        <dbReference type="ChEBI" id="CHEBI:58864"/>
        <dbReference type="ChEBI" id="CHEBI:59789"/>
        <dbReference type="ChEBI" id="CHEBI:64270"/>
        <dbReference type="EC" id="1.21.98.1"/>
    </reaction>
</comment>
<dbReference type="SFLD" id="SFLDF00342">
    <property type="entry name" value="cyclic_dehypoxanthine_futalosi"/>
    <property type="match status" value="1"/>
</dbReference>
<evidence type="ECO:0000256" key="2">
    <source>
        <dbReference type="ARBA" id="ARBA00022691"/>
    </source>
</evidence>
<dbReference type="Gene3D" id="3.20.20.70">
    <property type="entry name" value="Aldolase class I"/>
    <property type="match status" value="1"/>
</dbReference>
<protein>
    <recommendedName>
        <fullName evidence="6">Cyclic dehypoxanthine futalosine synthase</fullName>
        <shortName evidence="6">Cyclic DHFL synthase</shortName>
        <ecNumber evidence="6">1.21.98.1</ecNumber>
    </recommendedName>
    <alternativeName>
        <fullName evidence="6">Dehypoxanthine futalosine cyclase</fullName>
        <shortName evidence="6">DHFL cyclase</shortName>
    </alternativeName>
    <alternativeName>
        <fullName evidence="6">Menaquinone biosynthetic enzyme MqnC</fullName>
    </alternativeName>
</protein>
<dbReference type="EMBL" id="DROD01000425">
    <property type="protein sequence ID" value="HHJ52770.1"/>
    <property type="molecule type" value="Genomic_DNA"/>
</dbReference>
<dbReference type="HAMAP" id="MF_00992">
    <property type="entry name" value="MqnC"/>
    <property type="match status" value="1"/>
</dbReference>
<dbReference type="SUPFAM" id="SSF102114">
    <property type="entry name" value="Radical SAM enzymes"/>
    <property type="match status" value="1"/>
</dbReference>
<feature type="domain" description="Radical SAM core" evidence="9">
    <location>
        <begin position="52"/>
        <end position="281"/>
    </location>
</feature>
<dbReference type="Proteomes" id="UP000886124">
    <property type="component" value="Unassembled WGS sequence"/>
</dbReference>
<dbReference type="EC" id="1.21.98.1" evidence="6"/>
<evidence type="ECO:0000256" key="3">
    <source>
        <dbReference type="ARBA" id="ARBA00022723"/>
    </source>
</evidence>
<reference evidence="10" key="1">
    <citation type="journal article" date="2020" name="mSystems">
        <title>Genome- and Community-Level Interaction Insights into Carbon Utilization and Element Cycling Functions of Hydrothermarchaeota in Hydrothermal Sediment.</title>
        <authorList>
            <person name="Zhou Z."/>
            <person name="Liu Y."/>
            <person name="Xu W."/>
            <person name="Pan J."/>
            <person name="Luo Z.H."/>
            <person name="Li M."/>
        </authorList>
    </citation>
    <scope>NUCLEOTIDE SEQUENCE [LARGE SCALE GENOMIC DNA]</scope>
    <source>
        <strain evidence="10">HyVt-527</strain>
    </source>
</reference>
<dbReference type="InterPro" id="IPR034405">
    <property type="entry name" value="F420"/>
</dbReference>
<organism evidence="10">
    <name type="scientific">Caldithrix abyssi</name>
    <dbReference type="NCBI Taxonomy" id="187145"/>
    <lineage>
        <taxon>Bacteria</taxon>
        <taxon>Pseudomonadati</taxon>
        <taxon>Calditrichota</taxon>
        <taxon>Calditrichia</taxon>
        <taxon>Calditrichales</taxon>
        <taxon>Calditrichaceae</taxon>
        <taxon>Caldithrix</taxon>
    </lineage>
</organism>
<evidence type="ECO:0000256" key="5">
    <source>
        <dbReference type="ARBA" id="ARBA00023014"/>
    </source>
</evidence>
<dbReference type="PROSITE" id="PS51918">
    <property type="entry name" value="RADICAL_SAM"/>
    <property type="match status" value="1"/>
</dbReference>
<dbReference type="GO" id="GO:0044689">
    <property type="term" value="F:7,8-didemethyl-8-hydroxy-5-deazariboflavin synthase activity"/>
    <property type="evidence" value="ECO:0007669"/>
    <property type="project" value="TreeGrafter"/>
</dbReference>
<gene>
    <name evidence="6 10" type="primary">mqnC</name>
    <name evidence="10" type="ORF">ENJ89_06205</name>
</gene>
<evidence type="ECO:0000256" key="7">
    <source>
        <dbReference type="PIRSR" id="PIRSR004762-1"/>
    </source>
</evidence>
<dbReference type="InterPro" id="IPR022431">
    <property type="entry name" value="Cyclic_DHFL_synthase_mqnC"/>
</dbReference>
<dbReference type="GO" id="GO:0051539">
    <property type="term" value="F:4 iron, 4 sulfur cluster binding"/>
    <property type="evidence" value="ECO:0007669"/>
    <property type="project" value="UniProtKB-KW"/>
</dbReference>
<dbReference type="NCBIfam" id="TIGR00423">
    <property type="entry name" value="CofH family radical SAM protein"/>
    <property type="match status" value="1"/>
</dbReference>
<feature type="binding site" evidence="6 7">
    <location>
        <position position="66"/>
    </location>
    <ligand>
        <name>[4Fe-4S] cluster</name>
        <dbReference type="ChEBI" id="CHEBI:49883"/>
        <note>4Fe-4S-S-AdoMet</note>
    </ligand>
</feature>
<evidence type="ECO:0000256" key="1">
    <source>
        <dbReference type="ARBA" id="ARBA00022485"/>
    </source>
</evidence>
<dbReference type="NCBIfam" id="TIGR03699">
    <property type="entry name" value="menaquin_MqnC"/>
    <property type="match status" value="1"/>
</dbReference>
<dbReference type="InterPro" id="IPR045567">
    <property type="entry name" value="CofH/MnqC-like_C"/>
</dbReference>
<feature type="binding site" evidence="6 7">
    <location>
        <position position="73"/>
    </location>
    <ligand>
        <name>[4Fe-4S] cluster</name>
        <dbReference type="ChEBI" id="CHEBI:49883"/>
        <note>4Fe-4S-S-AdoMet</note>
    </ligand>
</feature>
<evidence type="ECO:0000256" key="4">
    <source>
        <dbReference type="ARBA" id="ARBA00023004"/>
    </source>
</evidence>
<name>A0A7V5UEW8_CALAY</name>
<dbReference type="Pfam" id="PF19288">
    <property type="entry name" value="CofH_C"/>
    <property type="match status" value="1"/>
</dbReference>
<dbReference type="GO" id="GO:0016765">
    <property type="term" value="F:transferase activity, transferring alkyl or aryl (other than methyl) groups"/>
    <property type="evidence" value="ECO:0007669"/>
    <property type="project" value="InterPro"/>
</dbReference>
<keyword evidence="4 6" id="KW-0408">Iron</keyword>
<feature type="binding site" evidence="8">
    <location>
        <position position="142"/>
    </location>
    <ligand>
        <name>(3R)-3-methyl-D-ornithine</name>
        <dbReference type="ChEBI" id="CHEBI:64642"/>
    </ligand>
</feature>
<comment type="function">
    <text evidence="6">Radical SAM enzyme that catalyzes the cyclization of dehypoxanthine futalosine (DHFL) into cyclic dehypoxanthine futalosine (CDHFL), a step in the biosynthesis of menaquinone (MK, vitamin K2).</text>
</comment>
<keyword evidence="1 6" id="KW-0004">4Fe-4S</keyword>
<dbReference type="AlphaFoldDB" id="A0A7V5UEW8"/>
<accession>A0A7V5UEW8</accession>
<feature type="binding site" evidence="8">
    <location>
        <position position="311"/>
    </location>
    <ligand>
        <name>(3R)-3-methyl-D-ornithine</name>
        <dbReference type="ChEBI" id="CHEBI:64642"/>
    </ligand>
</feature>
<dbReference type="UniPathway" id="UPA00079"/>
<feature type="binding site" evidence="8">
    <location>
        <position position="178"/>
    </location>
    <ligand>
        <name>S-adenosyl-L-methionine</name>
        <dbReference type="ChEBI" id="CHEBI:59789"/>
    </ligand>
</feature>
<comment type="pathway">
    <text evidence="6">Quinol/quinone metabolism; menaquinone biosynthesis.</text>
</comment>
<dbReference type="InterPro" id="IPR013785">
    <property type="entry name" value="Aldolase_TIM"/>
</dbReference>
<keyword evidence="6" id="KW-0474">Menaquinone biosynthesis</keyword>
<dbReference type="SFLD" id="SFLDG01064">
    <property type="entry name" value="F420__menaquinone_cofactor_bio"/>
    <property type="match status" value="1"/>
</dbReference>
<evidence type="ECO:0000256" key="6">
    <source>
        <dbReference type="HAMAP-Rule" id="MF_00992"/>
    </source>
</evidence>
<evidence type="ECO:0000313" key="10">
    <source>
        <dbReference type="EMBL" id="HHJ52770.1"/>
    </source>
</evidence>
<dbReference type="InterPro" id="IPR020050">
    <property type="entry name" value="FO_synthase_su2"/>
</dbReference>